<evidence type="ECO:0000256" key="1">
    <source>
        <dbReference type="SAM" id="MobiDB-lite"/>
    </source>
</evidence>
<accession>A0ABP1PIZ1</accession>
<evidence type="ECO:0000313" key="2">
    <source>
        <dbReference type="EMBL" id="CAL8068949.1"/>
    </source>
</evidence>
<feature type="region of interest" description="Disordered" evidence="1">
    <location>
        <begin position="64"/>
        <end position="97"/>
    </location>
</feature>
<feature type="compositionally biased region" description="Low complexity" evidence="1">
    <location>
        <begin position="85"/>
        <end position="97"/>
    </location>
</feature>
<dbReference type="Proteomes" id="UP001642540">
    <property type="component" value="Unassembled WGS sequence"/>
</dbReference>
<keyword evidence="3" id="KW-1185">Reference proteome</keyword>
<name>A0ABP1PIZ1_9HEXA</name>
<dbReference type="EMBL" id="CAXLJM020000003">
    <property type="protein sequence ID" value="CAL8068949.1"/>
    <property type="molecule type" value="Genomic_DNA"/>
</dbReference>
<proteinExistence type="predicted"/>
<gene>
    <name evidence="2" type="ORF">ODALV1_LOCUS539</name>
</gene>
<evidence type="ECO:0000313" key="3">
    <source>
        <dbReference type="Proteomes" id="UP001642540"/>
    </source>
</evidence>
<organism evidence="2 3">
    <name type="scientific">Orchesella dallaii</name>
    <dbReference type="NCBI Taxonomy" id="48710"/>
    <lineage>
        <taxon>Eukaryota</taxon>
        <taxon>Metazoa</taxon>
        <taxon>Ecdysozoa</taxon>
        <taxon>Arthropoda</taxon>
        <taxon>Hexapoda</taxon>
        <taxon>Collembola</taxon>
        <taxon>Entomobryomorpha</taxon>
        <taxon>Entomobryoidea</taxon>
        <taxon>Orchesellidae</taxon>
        <taxon>Orchesellinae</taxon>
        <taxon>Orchesella</taxon>
    </lineage>
</organism>
<comment type="caution">
    <text evidence="2">The sequence shown here is derived from an EMBL/GenBank/DDBJ whole genome shotgun (WGS) entry which is preliminary data.</text>
</comment>
<protein>
    <submittedName>
        <fullName evidence="2">Uncharacterized protein</fullName>
    </submittedName>
</protein>
<reference evidence="2 3" key="1">
    <citation type="submission" date="2024-08" db="EMBL/GenBank/DDBJ databases">
        <authorList>
            <person name="Cucini C."/>
            <person name="Frati F."/>
        </authorList>
    </citation>
    <scope>NUCLEOTIDE SEQUENCE [LARGE SCALE GENOMIC DNA]</scope>
</reference>
<sequence>MDVLESFNYNLGGSEHREEFGDPIESSTTIIHLIVKFAESLRSPGVYFYLTSSWLLDHPPFQDHESRDCGDHPTTSFPRSAPPHLYTLSTSSKTLLT</sequence>